<feature type="region of interest" description="Disordered" evidence="1">
    <location>
        <begin position="25"/>
        <end position="166"/>
    </location>
</feature>
<sequence>MFCPNCGRETLSDGLFCNYCGTRLPTPGPTSKQEVEDDKTVSVNTQPDAGKAENEVSSQSTQATTIQAQSPVEDTPAINETGPINTPSPQVTPASSQPLTSGPHPSHPSVPTMPGGFSGAYPPVPQAQSNPNYFQSGIQPALPPQAASGANYAPSPYPAQPGAPAQPRQPVVIVLPERPNWAQKFTIRLFQPYLANNAIFGIILGALVSTLLGMLCFFCIISLLSNAVPENISRQYYVASSDTHIANAGELTAGNLLQFLPLQSPFRDSAELFLISQNAQTTLQDTFPGGSNGTVTTYTETMTSPFHGLLLLQALLLALGGYIAASTDFRNRRGASLVRGMAIAIPYTFLLFLLATQVNGNIPPVGSTSATQQSISTISIDSTTLLLYGLLWGAVFGLVGAAIKLGQGQMRHHLHRYLYTQRHPQLTGIIAGGLSALLLGLSLAMIFGYSLYSQISHYPANNSIPDVIFNPGRIADPNIGPLQAVAVFVQGLMRAVGLLAYACGIPLVVQHAKGQDGYPGIEPGSYQIWKQLGMGIQAHPWVFALLLVPIVALFLGGRASAAISRVRGIGPGAIQGALISLPFTALLLLFTAINTNSVTQFSTANIANPGTISIGTQAGDVLLWGLVSGVLLGALGGAYQNSGLRSVISRVLGLLVKPVALLFTPLYIFFDLLLGRPRQMKRSSAYVLLYTALIVAIVLGILSLFVGLMLVQQAQALTREQSENFRNVMTLLLIALPGILLVSSAAAALAHDPLLPYFASLQPQTGVQPQPPTTPPVEASQPFTESNIQGGNA</sequence>
<feature type="transmembrane region" description="Helical" evidence="2">
    <location>
        <begin position="198"/>
        <end position="224"/>
    </location>
</feature>
<feature type="compositionally biased region" description="Low complexity" evidence="1">
    <location>
        <begin position="57"/>
        <end position="70"/>
    </location>
</feature>
<feature type="transmembrane region" description="Helical" evidence="2">
    <location>
        <begin position="651"/>
        <end position="670"/>
    </location>
</feature>
<protein>
    <recommendedName>
        <fullName evidence="5">Zinc-ribbon domain-containing protein</fullName>
    </recommendedName>
</protein>
<feature type="compositionally biased region" description="Polar residues" evidence="1">
    <location>
        <begin position="126"/>
        <end position="138"/>
    </location>
</feature>
<feature type="compositionally biased region" description="Polar residues" evidence="1">
    <location>
        <begin position="781"/>
        <end position="793"/>
    </location>
</feature>
<keyword evidence="4" id="KW-1185">Reference proteome</keyword>
<evidence type="ECO:0000256" key="1">
    <source>
        <dbReference type="SAM" id="MobiDB-lite"/>
    </source>
</evidence>
<evidence type="ECO:0000313" key="4">
    <source>
        <dbReference type="Proteomes" id="UP000004508"/>
    </source>
</evidence>
<proteinExistence type="predicted"/>
<feature type="transmembrane region" description="Helical" evidence="2">
    <location>
        <begin position="731"/>
        <end position="750"/>
    </location>
</feature>
<feature type="transmembrane region" description="Helical" evidence="2">
    <location>
        <begin position="690"/>
        <end position="711"/>
    </location>
</feature>
<feature type="transmembrane region" description="Helical" evidence="2">
    <location>
        <begin position="306"/>
        <end position="325"/>
    </location>
</feature>
<feature type="transmembrane region" description="Helical" evidence="2">
    <location>
        <begin position="385"/>
        <end position="405"/>
    </location>
</feature>
<dbReference type="InParanoid" id="D6U5A5"/>
<feature type="transmembrane region" description="Helical" evidence="2">
    <location>
        <begin position="621"/>
        <end position="639"/>
    </location>
</feature>
<dbReference type="EMBL" id="ADVG01000004">
    <property type="protein sequence ID" value="EFH81685.1"/>
    <property type="molecule type" value="Genomic_DNA"/>
</dbReference>
<name>D6U5A5_KTERA</name>
<keyword evidence="2" id="KW-1133">Transmembrane helix</keyword>
<keyword evidence="2" id="KW-0812">Transmembrane</keyword>
<comment type="caution">
    <text evidence="3">The sequence shown here is derived from an EMBL/GenBank/DDBJ whole genome shotgun (WGS) entry which is preliminary data.</text>
</comment>
<dbReference type="Proteomes" id="UP000004508">
    <property type="component" value="Unassembled WGS sequence"/>
</dbReference>
<dbReference type="OrthoDB" id="162816at2"/>
<accession>D6U5A5</accession>
<feature type="transmembrane region" description="Helical" evidence="2">
    <location>
        <begin position="573"/>
        <end position="593"/>
    </location>
</feature>
<evidence type="ECO:0000313" key="3">
    <source>
        <dbReference type="EMBL" id="EFH81685.1"/>
    </source>
</evidence>
<reference evidence="3 4" key="1">
    <citation type="journal article" date="2011" name="Stand. Genomic Sci.">
        <title>Non-contiguous finished genome sequence and contextual data of the filamentous soil bacterium Ktedonobacter racemifer type strain (SOSP1-21).</title>
        <authorList>
            <person name="Chang Y.J."/>
            <person name="Land M."/>
            <person name="Hauser L."/>
            <person name="Chertkov O."/>
            <person name="Del Rio T.G."/>
            <person name="Nolan M."/>
            <person name="Copeland A."/>
            <person name="Tice H."/>
            <person name="Cheng J.F."/>
            <person name="Lucas S."/>
            <person name="Han C."/>
            <person name="Goodwin L."/>
            <person name="Pitluck S."/>
            <person name="Ivanova N."/>
            <person name="Ovchinikova G."/>
            <person name="Pati A."/>
            <person name="Chen A."/>
            <person name="Palaniappan K."/>
            <person name="Mavromatis K."/>
            <person name="Liolios K."/>
            <person name="Brettin T."/>
            <person name="Fiebig A."/>
            <person name="Rohde M."/>
            <person name="Abt B."/>
            <person name="Goker M."/>
            <person name="Detter J.C."/>
            <person name="Woyke T."/>
            <person name="Bristow J."/>
            <person name="Eisen J.A."/>
            <person name="Markowitz V."/>
            <person name="Hugenholtz P."/>
            <person name="Kyrpides N.C."/>
            <person name="Klenk H.P."/>
            <person name="Lapidus A."/>
        </authorList>
    </citation>
    <scope>NUCLEOTIDE SEQUENCE [LARGE SCALE GENOMIC DNA]</scope>
    <source>
        <strain evidence="4">DSM 44963</strain>
    </source>
</reference>
<gene>
    <name evidence="3" type="ORF">Krac_2422</name>
</gene>
<dbReference type="RefSeq" id="WP_007919212.1">
    <property type="nucleotide sequence ID" value="NZ_ADVG01000004.1"/>
</dbReference>
<evidence type="ECO:0008006" key="5">
    <source>
        <dbReference type="Google" id="ProtNLM"/>
    </source>
</evidence>
<organism evidence="3 4">
    <name type="scientific">Ktedonobacter racemifer DSM 44963</name>
    <dbReference type="NCBI Taxonomy" id="485913"/>
    <lineage>
        <taxon>Bacteria</taxon>
        <taxon>Bacillati</taxon>
        <taxon>Chloroflexota</taxon>
        <taxon>Ktedonobacteria</taxon>
        <taxon>Ktedonobacterales</taxon>
        <taxon>Ktedonobacteraceae</taxon>
        <taxon>Ktedonobacter</taxon>
    </lineage>
</organism>
<feature type="transmembrane region" description="Helical" evidence="2">
    <location>
        <begin position="337"/>
        <end position="355"/>
    </location>
</feature>
<feature type="transmembrane region" description="Helical" evidence="2">
    <location>
        <begin position="426"/>
        <end position="452"/>
    </location>
</feature>
<dbReference type="STRING" id="485913.Krac_2422"/>
<evidence type="ECO:0000256" key="2">
    <source>
        <dbReference type="SAM" id="Phobius"/>
    </source>
</evidence>
<keyword evidence="2" id="KW-0472">Membrane</keyword>
<feature type="transmembrane region" description="Helical" evidence="2">
    <location>
        <begin position="541"/>
        <end position="561"/>
    </location>
</feature>
<dbReference type="AlphaFoldDB" id="D6U5A5"/>
<feature type="compositionally biased region" description="Polar residues" evidence="1">
    <location>
        <begin position="82"/>
        <end position="100"/>
    </location>
</feature>
<feature type="region of interest" description="Disordered" evidence="1">
    <location>
        <begin position="765"/>
        <end position="793"/>
    </location>
</feature>